<protein>
    <recommendedName>
        <fullName evidence="2">F-box domain-containing protein</fullName>
    </recommendedName>
</protein>
<evidence type="ECO:0000313" key="3">
    <source>
        <dbReference type="EMBL" id="KAF9522516.1"/>
    </source>
</evidence>
<dbReference type="PROSITE" id="PS50181">
    <property type="entry name" value="FBOX"/>
    <property type="match status" value="1"/>
</dbReference>
<organism evidence="3 4">
    <name type="scientific">Crepidotus variabilis</name>
    <dbReference type="NCBI Taxonomy" id="179855"/>
    <lineage>
        <taxon>Eukaryota</taxon>
        <taxon>Fungi</taxon>
        <taxon>Dikarya</taxon>
        <taxon>Basidiomycota</taxon>
        <taxon>Agaricomycotina</taxon>
        <taxon>Agaricomycetes</taxon>
        <taxon>Agaricomycetidae</taxon>
        <taxon>Agaricales</taxon>
        <taxon>Agaricineae</taxon>
        <taxon>Crepidotaceae</taxon>
        <taxon>Crepidotus</taxon>
    </lineage>
</organism>
<accession>A0A9P6E4P7</accession>
<name>A0A9P6E4P7_9AGAR</name>
<dbReference type="InterPro" id="IPR036047">
    <property type="entry name" value="F-box-like_dom_sf"/>
</dbReference>
<evidence type="ECO:0000313" key="4">
    <source>
        <dbReference type="Proteomes" id="UP000807306"/>
    </source>
</evidence>
<dbReference type="SUPFAM" id="SSF81383">
    <property type="entry name" value="F-box domain"/>
    <property type="match status" value="1"/>
</dbReference>
<evidence type="ECO:0000259" key="2">
    <source>
        <dbReference type="PROSITE" id="PS50181"/>
    </source>
</evidence>
<feature type="domain" description="F-box" evidence="2">
    <location>
        <begin position="3"/>
        <end position="49"/>
    </location>
</feature>
<evidence type="ECO:0000256" key="1">
    <source>
        <dbReference type="SAM" id="SignalP"/>
    </source>
</evidence>
<keyword evidence="4" id="KW-1185">Reference proteome</keyword>
<keyword evidence="1" id="KW-0732">Signal</keyword>
<gene>
    <name evidence="3" type="ORF">CPB83DRAFT_864394</name>
</gene>
<feature type="chain" id="PRO_5040423289" description="F-box domain-containing protein" evidence="1">
    <location>
        <begin position="30"/>
        <end position="492"/>
    </location>
</feature>
<dbReference type="InterPro" id="IPR001810">
    <property type="entry name" value="F-box_dom"/>
</dbReference>
<dbReference type="EMBL" id="MU157943">
    <property type="protein sequence ID" value="KAF9522516.1"/>
    <property type="molecule type" value="Genomic_DNA"/>
</dbReference>
<dbReference type="Proteomes" id="UP000807306">
    <property type="component" value="Unassembled WGS sequence"/>
</dbReference>
<dbReference type="Pfam" id="PF12937">
    <property type="entry name" value="F-box-like"/>
    <property type="match status" value="1"/>
</dbReference>
<dbReference type="OrthoDB" id="2688364at2759"/>
<dbReference type="AlphaFoldDB" id="A0A9P6E4P7"/>
<feature type="signal peptide" evidence="1">
    <location>
        <begin position="1"/>
        <end position="29"/>
    </location>
</feature>
<proteinExistence type="predicted"/>
<comment type="caution">
    <text evidence="3">The sequence shown here is derived from an EMBL/GenBank/DDBJ whole genome shotgun (WGS) entry which is preliminary data.</text>
</comment>
<sequence>MTPLNLADLYLDILVSILSLLRPAEVVTASKVCRSLRAASKTRIVWLEVTLSMMEEHGILSSTYSLVNIDTTTLKHIATSPTRLSNLIKSRAHEAELFPVAARVLLGPNQENKSLGIKEVNELHSPYLFPGGRFVFIMSDTRTQVGENKTCVQLWDLGIPGLSQRFELVAGDVFDCIFTMWTIIPDGLGSGYYIIASGEKTLHQSGTLFVYLFDPNNFKIDAKPINQLATNGGILDFSCYGTKVVAIDEVGEITAWDYKSRLAIRWKISSDMVLDENLMTLQLVDSDVFIAQKGYIFQWRIPELLDQDILGTMPRLRDPFKTFSHLYPSPLAPSPPPSAEDRTFFAPPCPWIPASQAHIAILDSDQNFGIYHMSLDLASSEGKASSIPTTPPSHLGSFPLTIRPQDKFAISELRKCDESFIFCFDEKQQPAAIHVTLEESTARAVSVVEVSLLLGVKADYFYHSLCTATGRMIFVTTEFDLFVVDYLQGPSW</sequence>
<reference evidence="3" key="1">
    <citation type="submission" date="2020-11" db="EMBL/GenBank/DDBJ databases">
        <authorList>
            <consortium name="DOE Joint Genome Institute"/>
            <person name="Ahrendt S."/>
            <person name="Riley R."/>
            <person name="Andreopoulos W."/>
            <person name="Labutti K."/>
            <person name="Pangilinan J."/>
            <person name="Ruiz-Duenas F.J."/>
            <person name="Barrasa J.M."/>
            <person name="Sanchez-Garcia M."/>
            <person name="Camarero S."/>
            <person name="Miyauchi S."/>
            <person name="Serrano A."/>
            <person name="Linde D."/>
            <person name="Babiker R."/>
            <person name="Drula E."/>
            <person name="Ayuso-Fernandez I."/>
            <person name="Pacheco R."/>
            <person name="Padilla G."/>
            <person name="Ferreira P."/>
            <person name="Barriuso J."/>
            <person name="Kellner H."/>
            <person name="Castanera R."/>
            <person name="Alfaro M."/>
            <person name="Ramirez L."/>
            <person name="Pisabarro A.G."/>
            <person name="Kuo A."/>
            <person name="Tritt A."/>
            <person name="Lipzen A."/>
            <person name="He G."/>
            <person name="Yan M."/>
            <person name="Ng V."/>
            <person name="Cullen D."/>
            <person name="Martin F."/>
            <person name="Rosso M.-N."/>
            <person name="Henrissat B."/>
            <person name="Hibbett D."/>
            <person name="Martinez A.T."/>
            <person name="Grigoriev I.V."/>
        </authorList>
    </citation>
    <scope>NUCLEOTIDE SEQUENCE</scope>
    <source>
        <strain evidence="3">CBS 506.95</strain>
    </source>
</reference>